<evidence type="ECO:0000313" key="12">
    <source>
        <dbReference type="EMBL" id="TLF49707.1"/>
    </source>
</evidence>
<evidence type="ECO:0000256" key="6">
    <source>
        <dbReference type="ARBA" id="ARBA00023209"/>
    </source>
</evidence>
<keyword evidence="7 10" id="KW-1208">Phospholipid metabolism</keyword>
<keyword evidence="12" id="KW-0012">Acyltransferase</keyword>
<evidence type="ECO:0000256" key="9">
    <source>
        <dbReference type="ARBA" id="ARBA00046608"/>
    </source>
</evidence>
<dbReference type="PANTHER" id="PTHR30100:SF1">
    <property type="entry name" value="PHOSPHATE ACYLTRANSFERASE"/>
    <property type="match status" value="1"/>
</dbReference>
<comment type="caution">
    <text evidence="12">The sequence shown here is derived from an EMBL/GenBank/DDBJ whole genome shotgun (WGS) entry which is preliminary data.</text>
</comment>
<dbReference type="GO" id="GO:0043811">
    <property type="term" value="F:phosphate:acyl-[acyl carrier protein] acyltransferase activity"/>
    <property type="evidence" value="ECO:0007669"/>
    <property type="project" value="UniProtKB-UniRule"/>
</dbReference>
<dbReference type="InterPro" id="IPR003664">
    <property type="entry name" value="FA_synthesis"/>
</dbReference>
<dbReference type="GO" id="GO:0008654">
    <property type="term" value="P:phospholipid biosynthetic process"/>
    <property type="evidence" value="ECO:0007669"/>
    <property type="project" value="UniProtKB-KW"/>
</dbReference>
<evidence type="ECO:0000313" key="13">
    <source>
        <dbReference type="Proteomes" id="UP000306973"/>
    </source>
</evidence>
<dbReference type="Proteomes" id="UP000306973">
    <property type="component" value="Unassembled WGS sequence"/>
</dbReference>
<gene>
    <name evidence="10 12" type="primary">plsX</name>
    <name evidence="12" type="ORF">FEI13_10995</name>
</gene>
<comment type="subcellular location">
    <subcellularLocation>
        <location evidence="10">Cytoplasm</location>
    </subcellularLocation>
    <text evidence="10">Associated with the membrane possibly through PlsY.</text>
</comment>
<dbReference type="Gene3D" id="3.40.718.10">
    <property type="entry name" value="Isopropylmalate Dehydrogenase"/>
    <property type="match status" value="1"/>
</dbReference>
<feature type="region of interest" description="Disordered" evidence="11">
    <location>
        <begin position="340"/>
        <end position="373"/>
    </location>
</feature>
<dbReference type="GO" id="GO:0005737">
    <property type="term" value="C:cytoplasm"/>
    <property type="evidence" value="ECO:0007669"/>
    <property type="project" value="UniProtKB-SubCell"/>
</dbReference>
<evidence type="ECO:0000256" key="4">
    <source>
        <dbReference type="ARBA" id="ARBA00022679"/>
    </source>
</evidence>
<evidence type="ECO:0000256" key="7">
    <source>
        <dbReference type="ARBA" id="ARBA00023264"/>
    </source>
</evidence>
<dbReference type="EC" id="2.3.1.274" evidence="8 10"/>
<comment type="similarity">
    <text evidence="10">Belongs to the PlsX family.</text>
</comment>
<keyword evidence="6 10" id="KW-0594">Phospholipid biosynthesis</keyword>
<dbReference type="PANTHER" id="PTHR30100">
    <property type="entry name" value="FATTY ACID/PHOSPHOLIPID SYNTHESIS PROTEIN PLSX"/>
    <property type="match status" value="1"/>
</dbReference>
<dbReference type="OrthoDB" id="9806408at2"/>
<evidence type="ECO:0000256" key="2">
    <source>
        <dbReference type="ARBA" id="ARBA00022490"/>
    </source>
</evidence>
<dbReference type="NCBIfam" id="TIGR00182">
    <property type="entry name" value="plsX"/>
    <property type="match status" value="1"/>
</dbReference>
<evidence type="ECO:0000256" key="11">
    <source>
        <dbReference type="SAM" id="MobiDB-lite"/>
    </source>
</evidence>
<accession>A0A5R8MG67</accession>
<evidence type="ECO:0000256" key="3">
    <source>
        <dbReference type="ARBA" id="ARBA00022516"/>
    </source>
</evidence>
<keyword evidence="5 10" id="KW-0443">Lipid metabolism</keyword>
<keyword evidence="13" id="KW-1185">Reference proteome</keyword>
<organism evidence="12 13">
    <name type="scientific">Halomonas urmiana</name>
    <dbReference type="NCBI Taxonomy" id="490901"/>
    <lineage>
        <taxon>Bacteria</taxon>
        <taxon>Pseudomonadati</taxon>
        <taxon>Pseudomonadota</taxon>
        <taxon>Gammaproteobacteria</taxon>
        <taxon>Oceanospirillales</taxon>
        <taxon>Halomonadaceae</taxon>
        <taxon>Halomonas</taxon>
    </lineage>
</organism>
<keyword evidence="4 10" id="KW-0808">Transferase</keyword>
<dbReference type="SUPFAM" id="SSF53659">
    <property type="entry name" value="Isocitrate/Isopropylmalate dehydrogenase-like"/>
    <property type="match status" value="1"/>
</dbReference>
<comment type="catalytic activity">
    <reaction evidence="1 10">
        <text>a fatty acyl-[ACP] + phosphate = an acyl phosphate + holo-[ACP]</text>
        <dbReference type="Rhea" id="RHEA:42292"/>
        <dbReference type="Rhea" id="RHEA-COMP:9685"/>
        <dbReference type="Rhea" id="RHEA-COMP:14125"/>
        <dbReference type="ChEBI" id="CHEBI:43474"/>
        <dbReference type="ChEBI" id="CHEBI:59918"/>
        <dbReference type="ChEBI" id="CHEBI:64479"/>
        <dbReference type="ChEBI" id="CHEBI:138651"/>
        <dbReference type="EC" id="2.3.1.274"/>
    </reaction>
</comment>
<dbReference type="RefSeq" id="WP_138181583.1">
    <property type="nucleotide sequence ID" value="NZ_VBUI01000015.1"/>
</dbReference>
<comment type="subunit">
    <text evidence="9 10">Homodimer. Probably interacts with PlsY.</text>
</comment>
<name>A0A5R8MG67_9GAMM</name>
<protein>
    <recommendedName>
        <fullName evidence="8 10">Phosphate acyltransferase</fullName>
        <ecNumber evidence="8 10">2.3.1.274</ecNumber>
    </recommendedName>
    <alternativeName>
        <fullName evidence="10">Acyl-ACP phosphotransacylase</fullName>
    </alternativeName>
    <alternativeName>
        <fullName evidence="10">Acyl-[acyl-carrier-protein]--phosphate acyltransferase</fullName>
    </alternativeName>
    <alternativeName>
        <fullName evidence="10">Phosphate-acyl-ACP acyltransferase</fullName>
    </alternativeName>
</protein>
<proteinExistence type="inferred from homology"/>
<comment type="pathway">
    <text evidence="10">Lipid metabolism; phospholipid metabolism.</text>
</comment>
<evidence type="ECO:0000256" key="5">
    <source>
        <dbReference type="ARBA" id="ARBA00023098"/>
    </source>
</evidence>
<dbReference type="PIRSF" id="PIRSF002465">
    <property type="entry name" value="Phsphlp_syn_PlsX"/>
    <property type="match status" value="1"/>
</dbReference>
<sequence>MRIAIDAMGGDLGPRPVVMGSAQAVNADPDLELQLFGPAERLSDEIARLPRQFAAAAARLRVSDAPGVIRQAQRPSEALRHGADTSMARMLDSIATGGALAGVSAGNTGALMALARRALGTVAGIPRPAISTAIPTRDRRRCYLLDLGANVEASAARLVDFALMGEVMARHVDGLAAPRVALLNVGVEGTKGTASVREADAWLRQHPGITYLGYVEGDGVFSGAADVVVCDGFVGNAVLKASEGLARLLVERVQATFEAHWSSRLVGLLARPALRRLKGELDPVRYNGASLLGLAGIVIKSHGGADATGFRFAVQRAADEVSHDLPSRLAAELDHRRSSVDSAAVGRVESGSGHQGPILPGATGIDDSQQAQR</sequence>
<dbReference type="AlphaFoldDB" id="A0A5R8MG67"/>
<dbReference type="GO" id="GO:0006633">
    <property type="term" value="P:fatty acid biosynthetic process"/>
    <property type="evidence" value="ECO:0007669"/>
    <property type="project" value="UniProtKB-UniRule"/>
</dbReference>
<evidence type="ECO:0000256" key="10">
    <source>
        <dbReference type="HAMAP-Rule" id="MF_00019"/>
    </source>
</evidence>
<evidence type="ECO:0000256" key="8">
    <source>
        <dbReference type="ARBA" id="ARBA00024069"/>
    </source>
</evidence>
<dbReference type="UniPathway" id="UPA00085"/>
<reference evidence="12 13" key="1">
    <citation type="journal article" date="2007" name="Int. J. Syst. Evol. Microbiol.">
        <title>Halomonas saccharevitans sp. nov., Halomonas arcis sp. nov. and Halomonas subterranea sp. nov., halophilic bacteria isolated from hypersaline environments of China.</title>
        <authorList>
            <person name="Xu X.W."/>
            <person name="Wu Y.H."/>
            <person name="Zhou Z."/>
            <person name="Wang C.S."/>
            <person name="Zhou Y.G."/>
            <person name="Zhang H.B."/>
            <person name="Wang Y."/>
            <person name="Wu M."/>
        </authorList>
    </citation>
    <scope>NUCLEOTIDE SEQUENCE [LARGE SCALE GENOMIC DNA]</scope>
    <source>
        <strain evidence="12 13">TBZ3</strain>
    </source>
</reference>
<dbReference type="Pfam" id="PF02504">
    <property type="entry name" value="FA_synthesis"/>
    <property type="match status" value="1"/>
</dbReference>
<evidence type="ECO:0000256" key="1">
    <source>
        <dbReference type="ARBA" id="ARBA00001232"/>
    </source>
</evidence>
<keyword evidence="3 10" id="KW-0444">Lipid biosynthesis</keyword>
<dbReference type="InterPro" id="IPR012281">
    <property type="entry name" value="Phospholipid_synth_PlsX-like"/>
</dbReference>
<comment type="function">
    <text evidence="10">Catalyzes the reversible formation of acyl-phosphate (acyl-PO(4)) from acyl-[acyl-carrier-protein] (acyl-ACP). This enzyme utilizes acyl-ACP as fatty acyl donor, but not acyl-CoA.</text>
</comment>
<keyword evidence="2 10" id="KW-0963">Cytoplasm</keyword>
<dbReference type="EMBL" id="VBUI01000015">
    <property type="protein sequence ID" value="TLF49707.1"/>
    <property type="molecule type" value="Genomic_DNA"/>
</dbReference>
<dbReference type="HAMAP" id="MF_00019">
    <property type="entry name" value="PlsX"/>
    <property type="match status" value="1"/>
</dbReference>